<evidence type="ECO:0000313" key="1">
    <source>
        <dbReference type="EMBL" id="RUT11192.1"/>
    </source>
</evidence>
<comment type="caution">
    <text evidence="1">The sequence shown here is derived from an EMBL/GenBank/DDBJ whole genome shotgun (WGS) entry which is preliminary data.</text>
</comment>
<sequence length="74" mass="8197">MPCKRLPPDKKAQLLKSLLGDQAISVVFGNSNLYADTIYQINVSDNNQVAQLFRTLAQRITNEIDKDSQSGSSQ</sequence>
<dbReference type="Proteomes" id="UP000282574">
    <property type="component" value="Unassembled WGS sequence"/>
</dbReference>
<dbReference type="EMBL" id="RSCK01000029">
    <property type="protein sequence ID" value="RUT11192.1"/>
    <property type="molecule type" value="Genomic_DNA"/>
</dbReference>
<keyword evidence="2" id="KW-1185">Reference proteome</keyword>
<gene>
    <name evidence="1" type="ORF">DSM107010_34610</name>
</gene>
<name>A0AB37UIH7_9CYAN</name>
<accession>A0AB37UIH7</accession>
<organism evidence="1 2">
    <name type="scientific">Chroococcidiopsis cubana SAG 39.79</name>
    <dbReference type="NCBI Taxonomy" id="388085"/>
    <lineage>
        <taxon>Bacteria</taxon>
        <taxon>Bacillati</taxon>
        <taxon>Cyanobacteriota</taxon>
        <taxon>Cyanophyceae</taxon>
        <taxon>Chroococcidiopsidales</taxon>
        <taxon>Chroococcidiopsidaceae</taxon>
        <taxon>Chroococcidiopsis</taxon>
    </lineage>
</organism>
<proteinExistence type="predicted"/>
<reference evidence="1 2" key="1">
    <citation type="journal article" date="2019" name="Genome Biol. Evol.">
        <title>Day and night: Metabolic profiles and evolutionary relationships of six axenic non-marine cyanobacteria.</title>
        <authorList>
            <person name="Will S.E."/>
            <person name="Henke P."/>
            <person name="Boedeker C."/>
            <person name="Huang S."/>
            <person name="Brinkmann H."/>
            <person name="Rohde M."/>
            <person name="Jarek M."/>
            <person name="Friedl T."/>
            <person name="Seufert S."/>
            <person name="Schumacher M."/>
            <person name="Overmann J."/>
            <person name="Neumann-Schaal M."/>
            <person name="Petersen J."/>
        </authorList>
    </citation>
    <scope>NUCLEOTIDE SEQUENCE [LARGE SCALE GENOMIC DNA]</scope>
    <source>
        <strain evidence="1 2">SAG 39.79</strain>
    </source>
</reference>
<evidence type="ECO:0000313" key="2">
    <source>
        <dbReference type="Proteomes" id="UP000282574"/>
    </source>
</evidence>
<dbReference type="AlphaFoldDB" id="A0AB37UIH7"/>
<protein>
    <submittedName>
        <fullName evidence="1">Uncharacterized protein</fullName>
    </submittedName>
</protein>
<dbReference type="RefSeq" id="WP_127023502.1">
    <property type="nucleotide sequence ID" value="NZ_JAVKZF010000004.1"/>
</dbReference>